<dbReference type="AlphaFoldDB" id="A0A2U9CGZ2"/>
<protein>
    <submittedName>
        <fullName evidence="2">Uncharacterized protein</fullName>
    </submittedName>
</protein>
<feature type="compositionally biased region" description="Basic residues" evidence="1">
    <location>
        <begin position="43"/>
        <end position="66"/>
    </location>
</feature>
<evidence type="ECO:0000313" key="2">
    <source>
        <dbReference type="EMBL" id="AWP15797.1"/>
    </source>
</evidence>
<accession>A0A2U9CGZ2</accession>
<evidence type="ECO:0000313" key="3">
    <source>
        <dbReference type="Proteomes" id="UP000246464"/>
    </source>
</evidence>
<dbReference type="Proteomes" id="UP000246464">
    <property type="component" value="Chromosome 16"/>
</dbReference>
<evidence type="ECO:0000256" key="1">
    <source>
        <dbReference type="SAM" id="MobiDB-lite"/>
    </source>
</evidence>
<sequence>MAAAAVRLFCRRSLTPTGSHAAANRSASWARNGLRSSDVGGHALRRRVHRSRSCRRKHQTPHKRRQRDAASEIRTLHNAVVPQETLTSPMLQDVIETHCKCSAEVTNTNAAPKDKTFSKRRPRLFFRRSGLRQDKGRLLAQPTTAHLEVERTTRHKEPPCRKWRIRPGRMMIIIFRKQLVMMDYAHCGWL</sequence>
<organism evidence="2 3">
    <name type="scientific">Scophthalmus maximus</name>
    <name type="common">Turbot</name>
    <name type="synonym">Psetta maxima</name>
    <dbReference type="NCBI Taxonomy" id="52904"/>
    <lineage>
        <taxon>Eukaryota</taxon>
        <taxon>Metazoa</taxon>
        <taxon>Chordata</taxon>
        <taxon>Craniata</taxon>
        <taxon>Vertebrata</taxon>
        <taxon>Euteleostomi</taxon>
        <taxon>Actinopterygii</taxon>
        <taxon>Neopterygii</taxon>
        <taxon>Teleostei</taxon>
        <taxon>Neoteleostei</taxon>
        <taxon>Acanthomorphata</taxon>
        <taxon>Carangaria</taxon>
        <taxon>Pleuronectiformes</taxon>
        <taxon>Pleuronectoidei</taxon>
        <taxon>Scophthalmidae</taxon>
        <taxon>Scophthalmus</taxon>
    </lineage>
</organism>
<gene>
    <name evidence="2" type="ORF">SMAX5B_005240</name>
</gene>
<keyword evidence="3" id="KW-1185">Reference proteome</keyword>
<reference evidence="2 3" key="1">
    <citation type="submission" date="2017-12" db="EMBL/GenBank/DDBJ databases">
        <title>Integrating genomic resources of turbot (Scophthalmus maximus) in depth evaluation of genetic and physical mapping variation across individuals.</title>
        <authorList>
            <person name="Martinez P."/>
        </authorList>
    </citation>
    <scope>NUCLEOTIDE SEQUENCE [LARGE SCALE GENOMIC DNA]</scope>
</reference>
<feature type="region of interest" description="Disordered" evidence="1">
    <location>
        <begin position="40"/>
        <end position="70"/>
    </location>
</feature>
<proteinExistence type="predicted"/>
<dbReference type="EMBL" id="CP026258">
    <property type="protein sequence ID" value="AWP15797.1"/>
    <property type="molecule type" value="Genomic_DNA"/>
</dbReference>
<name>A0A2U9CGZ2_SCOMX</name>